<dbReference type="GeneID" id="20341980"/>
<dbReference type="EnsemblFungi" id="EJT81544">
    <property type="protein sequence ID" value="EJT81544"/>
    <property type="gene ID" value="GGTG_01522"/>
</dbReference>
<keyword evidence="3" id="KW-1185">Reference proteome</keyword>
<accession>J3NJU1</accession>
<reference evidence="1" key="2">
    <citation type="submission" date="2010-07" db="EMBL/GenBank/DDBJ databases">
        <authorList>
            <consortium name="The Broad Institute Genome Sequencing Platform"/>
            <consortium name="Broad Institute Genome Sequencing Center for Infectious Disease"/>
            <person name="Ma L.-J."/>
            <person name="Dead R."/>
            <person name="Young S."/>
            <person name="Zeng Q."/>
            <person name="Koehrsen M."/>
            <person name="Alvarado L."/>
            <person name="Berlin A."/>
            <person name="Chapman S.B."/>
            <person name="Chen Z."/>
            <person name="Freedman E."/>
            <person name="Gellesch M."/>
            <person name="Goldberg J."/>
            <person name="Griggs A."/>
            <person name="Gujja S."/>
            <person name="Heilman E.R."/>
            <person name="Heiman D."/>
            <person name="Hepburn T."/>
            <person name="Howarth C."/>
            <person name="Jen D."/>
            <person name="Larson L."/>
            <person name="Mehta T."/>
            <person name="Neiman D."/>
            <person name="Pearson M."/>
            <person name="Roberts A."/>
            <person name="Saif S."/>
            <person name="Shea T."/>
            <person name="Shenoy N."/>
            <person name="Sisk P."/>
            <person name="Stolte C."/>
            <person name="Sykes S."/>
            <person name="Walk T."/>
            <person name="White J."/>
            <person name="Yandava C."/>
            <person name="Haas B."/>
            <person name="Nusbaum C."/>
            <person name="Birren B."/>
        </authorList>
    </citation>
    <scope>NUCLEOTIDE SEQUENCE</scope>
    <source>
        <strain evidence="1">R3-111a-1</strain>
    </source>
</reference>
<reference evidence="3" key="1">
    <citation type="submission" date="2010-07" db="EMBL/GenBank/DDBJ databases">
        <title>The genome sequence of Gaeumannomyces graminis var. tritici strain R3-111a-1.</title>
        <authorList>
            <consortium name="The Broad Institute Genome Sequencing Platform"/>
            <person name="Ma L.-J."/>
            <person name="Dead R."/>
            <person name="Young S."/>
            <person name="Zeng Q."/>
            <person name="Koehrsen M."/>
            <person name="Alvarado L."/>
            <person name="Berlin A."/>
            <person name="Chapman S.B."/>
            <person name="Chen Z."/>
            <person name="Freedman E."/>
            <person name="Gellesch M."/>
            <person name="Goldberg J."/>
            <person name="Griggs A."/>
            <person name="Gujja S."/>
            <person name="Heilman E.R."/>
            <person name="Heiman D."/>
            <person name="Hepburn T."/>
            <person name="Howarth C."/>
            <person name="Jen D."/>
            <person name="Larson L."/>
            <person name="Mehta T."/>
            <person name="Neiman D."/>
            <person name="Pearson M."/>
            <person name="Roberts A."/>
            <person name="Saif S."/>
            <person name="Shea T."/>
            <person name="Shenoy N."/>
            <person name="Sisk P."/>
            <person name="Stolte C."/>
            <person name="Sykes S."/>
            <person name="Walk T."/>
            <person name="White J."/>
            <person name="Yandava C."/>
            <person name="Haas B."/>
            <person name="Nusbaum C."/>
            <person name="Birren B."/>
        </authorList>
    </citation>
    <scope>NUCLEOTIDE SEQUENCE [LARGE SCALE GENOMIC DNA]</scope>
    <source>
        <strain evidence="3">R3-111a-1</strain>
    </source>
</reference>
<protein>
    <submittedName>
        <fullName evidence="1 2">Uncharacterized protein</fullName>
    </submittedName>
</protein>
<name>J3NJU1_GAET3</name>
<reference evidence="2" key="4">
    <citation type="journal article" date="2015" name="G3 (Bethesda)">
        <title>Genome sequences of three phytopathogenic species of the Magnaporthaceae family of fungi.</title>
        <authorList>
            <person name="Okagaki L.H."/>
            <person name="Nunes C.C."/>
            <person name="Sailsbery J."/>
            <person name="Clay B."/>
            <person name="Brown D."/>
            <person name="John T."/>
            <person name="Oh Y."/>
            <person name="Young N."/>
            <person name="Fitzgerald M."/>
            <person name="Haas B.J."/>
            <person name="Zeng Q."/>
            <person name="Young S."/>
            <person name="Adiconis X."/>
            <person name="Fan L."/>
            <person name="Levin J.Z."/>
            <person name="Mitchell T.K."/>
            <person name="Okubara P.A."/>
            <person name="Farman M.L."/>
            <person name="Kohn L.M."/>
            <person name="Birren B."/>
            <person name="Ma L.-J."/>
            <person name="Dean R.A."/>
        </authorList>
    </citation>
    <scope>NUCLEOTIDE SEQUENCE</scope>
    <source>
        <strain evidence="2">R3-111a-1</strain>
    </source>
</reference>
<dbReference type="AlphaFoldDB" id="J3NJU1"/>
<gene>
    <name evidence="2" type="primary">20341980</name>
    <name evidence="1" type="ORF">GGTG_01522</name>
</gene>
<dbReference type="Proteomes" id="UP000006039">
    <property type="component" value="Unassembled WGS sequence"/>
</dbReference>
<evidence type="ECO:0000313" key="1">
    <source>
        <dbReference type="EMBL" id="EJT81544.1"/>
    </source>
</evidence>
<dbReference type="VEuPathDB" id="FungiDB:GGTG_01522"/>
<sequence length="107" mass="11899">MHKWYPAAHPTSPLTSPNALSFLCVLARRTSFWRTLEFSVARRTMCGRAADDAGEGWVYKSHARCGFHFLDQVQGFWAYGGSTSKSYDTRSHVTGVGRVGIKTGVWG</sequence>
<reference evidence="2" key="5">
    <citation type="submission" date="2018-04" db="UniProtKB">
        <authorList>
            <consortium name="EnsemblFungi"/>
        </authorList>
    </citation>
    <scope>IDENTIFICATION</scope>
    <source>
        <strain evidence="2">R3-111a-1</strain>
    </source>
</reference>
<evidence type="ECO:0000313" key="2">
    <source>
        <dbReference type="EnsemblFungi" id="EJT81544"/>
    </source>
</evidence>
<dbReference type="EMBL" id="GL385395">
    <property type="protein sequence ID" value="EJT81544.1"/>
    <property type="molecule type" value="Genomic_DNA"/>
</dbReference>
<dbReference type="HOGENOM" id="CLU_2210205_0_0_1"/>
<evidence type="ECO:0000313" key="3">
    <source>
        <dbReference type="Proteomes" id="UP000006039"/>
    </source>
</evidence>
<reference evidence="1" key="3">
    <citation type="submission" date="2010-09" db="EMBL/GenBank/DDBJ databases">
        <title>Annotation of Gaeumannomyces graminis var. tritici R3-111a-1.</title>
        <authorList>
            <consortium name="The Broad Institute Genome Sequencing Platform"/>
            <person name="Ma L.-J."/>
            <person name="Dead R."/>
            <person name="Young S.K."/>
            <person name="Zeng Q."/>
            <person name="Gargeya S."/>
            <person name="Fitzgerald M."/>
            <person name="Haas B."/>
            <person name="Abouelleil A."/>
            <person name="Alvarado L."/>
            <person name="Arachchi H.M."/>
            <person name="Berlin A."/>
            <person name="Brown A."/>
            <person name="Chapman S.B."/>
            <person name="Chen Z."/>
            <person name="Dunbar C."/>
            <person name="Freedman E."/>
            <person name="Gearin G."/>
            <person name="Gellesch M."/>
            <person name="Goldberg J."/>
            <person name="Griggs A."/>
            <person name="Gujja S."/>
            <person name="Heiman D."/>
            <person name="Howarth C."/>
            <person name="Larson L."/>
            <person name="Lui A."/>
            <person name="MacDonald P.J.P."/>
            <person name="Mehta T."/>
            <person name="Montmayeur A."/>
            <person name="Murphy C."/>
            <person name="Neiman D."/>
            <person name="Pearson M."/>
            <person name="Priest M."/>
            <person name="Roberts A."/>
            <person name="Saif S."/>
            <person name="Shea T."/>
            <person name="Shenoy N."/>
            <person name="Sisk P."/>
            <person name="Stolte C."/>
            <person name="Sykes S."/>
            <person name="Yandava C."/>
            <person name="Wortman J."/>
            <person name="Nusbaum C."/>
            <person name="Birren B."/>
        </authorList>
    </citation>
    <scope>NUCLEOTIDE SEQUENCE</scope>
    <source>
        <strain evidence="1">R3-111a-1</strain>
    </source>
</reference>
<organism evidence="1">
    <name type="scientific">Gaeumannomyces tritici (strain R3-111a-1)</name>
    <name type="common">Wheat and barley take-all root rot fungus</name>
    <name type="synonym">Gaeumannomyces graminis var. tritici</name>
    <dbReference type="NCBI Taxonomy" id="644352"/>
    <lineage>
        <taxon>Eukaryota</taxon>
        <taxon>Fungi</taxon>
        <taxon>Dikarya</taxon>
        <taxon>Ascomycota</taxon>
        <taxon>Pezizomycotina</taxon>
        <taxon>Sordariomycetes</taxon>
        <taxon>Sordariomycetidae</taxon>
        <taxon>Magnaporthales</taxon>
        <taxon>Magnaporthaceae</taxon>
        <taxon>Gaeumannomyces</taxon>
    </lineage>
</organism>
<dbReference type="RefSeq" id="XP_009217553.1">
    <property type="nucleotide sequence ID" value="XM_009219289.1"/>
</dbReference>
<proteinExistence type="predicted"/>